<dbReference type="Gramene" id="C.cajan_30269.t">
    <property type="protein sequence ID" value="C.cajan_30269.t.cds1"/>
    <property type="gene ID" value="C.cajan_30269"/>
</dbReference>
<evidence type="ECO:0000313" key="2">
    <source>
        <dbReference type="EMBL" id="KYP48786.1"/>
    </source>
</evidence>
<organism evidence="2 3">
    <name type="scientific">Cajanus cajan</name>
    <name type="common">Pigeon pea</name>
    <name type="synonym">Cajanus indicus</name>
    <dbReference type="NCBI Taxonomy" id="3821"/>
    <lineage>
        <taxon>Eukaryota</taxon>
        <taxon>Viridiplantae</taxon>
        <taxon>Streptophyta</taxon>
        <taxon>Embryophyta</taxon>
        <taxon>Tracheophyta</taxon>
        <taxon>Spermatophyta</taxon>
        <taxon>Magnoliopsida</taxon>
        <taxon>eudicotyledons</taxon>
        <taxon>Gunneridae</taxon>
        <taxon>Pentapetalae</taxon>
        <taxon>rosids</taxon>
        <taxon>fabids</taxon>
        <taxon>Fabales</taxon>
        <taxon>Fabaceae</taxon>
        <taxon>Papilionoideae</taxon>
        <taxon>50 kb inversion clade</taxon>
        <taxon>NPAAA clade</taxon>
        <taxon>indigoferoid/millettioid clade</taxon>
        <taxon>Phaseoleae</taxon>
        <taxon>Cajanus</taxon>
    </lineage>
</organism>
<proteinExistence type="predicted"/>
<dbReference type="InterPro" id="IPR039537">
    <property type="entry name" value="Retrotran_Ty1/copia-like"/>
</dbReference>
<dbReference type="PANTHER" id="PTHR42648:SF31">
    <property type="entry name" value="RNA-DIRECTED DNA POLYMERASE"/>
    <property type="match status" value="1"/>
</dbReference>
<dbReference type="InterPro" id="IPR036397">
    <property type="entry name" value="RNaseH_sf"/>
</dbReference>
<keyword evidence="3" id="KW-1185">Reference proteome</keyword>
<sequence>DFSFNLISVSKLTKSLSCKFTFSDSDCQIQDSHSMRMIGAAKLKSGLYAMVPNDQSNLVQHCINNFFTYDFDLWHMRLGHLSHEKLNIIKNLYPHIECNKTTNPCEICHLAKQKRLPFSDSVNTSVEFFDLVLVDIWGPLSIPSIFGHRYILTIVEDKSRFTWIYLMKQKFETSNLLKNFVSLIHTQKNKNKKY</sequence>
<dbReference type="Proteomes" id="UP000075243">
    <property type="component" value="Unassembled WGS sequence"/>
</dbReference>
<feature type="non-terminal residue" evidence="2">
    <location>
        <position position="1"/>
    </location>
</feature>
<dbReference type="EMBL" id="KQ483491">
    <property type="protein sequence ID" value="KYP48786.1"/>
    <property type="molecule type" value="Genomic_DNA"/>
</dbReference>
<dbReference type="PANTHER" id="PTHR42648">
    <property type="entry name" value="TRANSPOSASE, PUTATIVE-RELATED"/>
    <property type="match status" value="1"/>
</dbReference>
<evidence type="ECO:0000259" key="1">
    <source>
        <dbReference type="Pfam" id="PF13976"/>
    </source>
</evidence>
<feature type="domain" description="GAG-pre-integrase" evidence="1">
    <location>
        <begin position="47"/>
        <end position="113"/>
    </location>
</feature>
<dbReference type="Pfam" id="PF13976">
    <property type="entry name" value="gag_pre-integrs"/>
    <property type="match status" value="1"/>
</dbReference>
<dbReference type="AlphaFoldDB" id="A0A151S1W9"/>
<name>A0A151S1W9_CAJCA</name>
<dbReference type="GO" id="GO:0003676">
    <property type="term" value="F:nucleic acid binding"/>
    <property type="evidence" value="ECO:0007669"/>
    <property type="project" value="InterPro"/>
</dbReference>
<evidence type="ECO:0000313" key="3">
    <source>
        <dbReference type="Proteomes" id="UP000075243"/>
    </source>
</evidence>
<protein>
    <submittedName>
        <fullName evidence="2">Retrovirus-related Pol polyprotein from transposon TNT 1-94</fullName>
    </submittedName>
</protein>
<accession>A0A151S1W9</accession>
<gene>
    <name evidence="2" type="ORF">KK1_029509</name>
</gene>
<dbReference type="STRING" id="3821.A0A151S1W9"/>
<reference evidence="2" key="1">
    <citation type="journal article" date="2012" name="Nat. Biotechnol.">
        <title>Draft genome sequence of pigeonpea (Cajanus cajan), an orphan legume crop of resource-poor farmers.</title>
        <authorList>
            <person name="Varshney R.K."/>
            <person name="Chen W."/>
            <person name="Li Y."/>
            <person name="Bharti A.K."/>
            <person name="Saxena R.K."/>
            <person name="Schlueter J.A."/>
            <person name="Donoghue M.T."/>
            <person name="Azam S."/>
            <person name="Fan G."/>
            <person name="Whaley A.M."/>
            <person name="Farmer A.D."/>
            <person name="Sheridan J."/>
            <person name="Iwata A."/>
            <person name="Tuteja R."/>
            <person name="Penmetsa R.V."/>
            <person name="Wu W."/>
            <person name="Upadhyaya H.D."/>
            <person name="Yang S.P."/>
            <person name="Shah T."/>
            <person name="Saxena K.B."/>
            <person name="Michael T."/>
            <person name="McCombie W.R."/>
            <person name="Yang B."/>
            <person name="Zhang G."/>
            <person name="Yang H."/>
            <person name="Wang J."/>
            <person name="Spillane C."/>
            <person name="Cook D.R."/>
            <person name="May G.D."/>
            <person name="Xu X."/>
            <person name="Jackson S.A."/>
        </authorList>
    </citation>
    <scope>NUCLEOTIDE SEQUENCE [LARGE SCALE GENOMIC DNA]</scope>
</reference>
<dbReference type="OMA" id="IAHMADS"/>
<dbReference type="InterPro" id="IPR012337">
    <property type="entry name" value="RNaseH-like_sf"/>
</dbReference>
<dbReference type="Gene3D" id="3.30.420.10">
    <property type="entry name" value="Ribonuclease H-like superfamily/Ribonuclease H"/>
    <property type="match status" value="1"/>
</dbReference>
<dbReference type="SUPFAM" id="SSF53098">
    <property type="entry name" value="Ribonuclease H-like"/>
    <property type="match status" value="1"/>
</dbReference>
<dbReference type="InterPro" id="IPR025724">
    <property type="entry name" value="GAG-pre-integrase_dom"/>
</dbReference>